<proteinExistence type="predicted"/>
<dbReference type="InParanoid" id="A0A0C3P293"/>
<protein>
    <recommendedName>
        <fullName evidence="3">CxC1-like cysteine cluster associated with KDZ transposases domain-containing protein</fullName>
    </recommendedName>
</protein>
<feature type="non-terminal residue" evidence="1">
    <location>
        <position position="1"/>
    </location>
</feature>
<dbReference type="OrthoDB" id="2647060at2759"/>
<evidence type="ECO:0000313" key="2">
    <source>
        <dbReference type="Proteomes" id="UP000054217"/>
    </source>
</evidence>
<evidence type="ECO:0000313" key="1">
    <source>
        <dbReference type="EMBL" id="KIO07160.1"/>
    </source>
</evidence>
<dbReference type="Proteomes" id="UP000054217">
    <property type="component" value="Unassembled WGS sequence"/>
</dbReference>
<reference evidence="1 2" key="1">
    <citation type="submission" date="2014-04" db="EMBL/GenBank/DDBJ databases">
        <authorList>
            <consortium name="DOE Joint Genome Institute"/>
            <person name="Kuo A."/>
            <person name="Kohler A."/>
            <person name="Costa M.D."/>
            <person name="Nagy L.G."/>
            <person name="Floudas D."/>
            <person name="Copeland A."/>
            <person name="Barry K.W."/>
            <person name="Cichocki N."/>
            <person name="Veneault-Fourrey C."/>
            <person name="LaButti K."/>
            <person name="Lindquist E.A."/>
            <person name="Lipzen A."/>
            <person name="Lundell T."/>
            <person name="Morin E."/>
            <person name="Murat C."/>
            <person name="Sun H."/>
            <person name="Tunlid A."/>
            <person name="Henrissat B."/>
            <person name="Grigoriev I.V."/>
            <person name="Hibbett D.S."/>
            <person name="Martin F."/>
            <person name="Nordberg H.P."/>
            <person name="Cantor M.N."/>
            <person name="Hua S.X."/>
        </authorList>
    </citation>
    <scope>NUCLEOTIDE SEQUENCE [LARGE SCALE GENOMIC DNA]</scope>
    <source>
        <strain evidence="1 2">Marx 270</strain>
    </source>
</reference>
<sequence>LPQLLLCSRLFPTSPSQPCLAISVELLAFYWALFERSCNSINTLASALNTHYE</sequence>
<organism evidence="1 2">
    <name type="scientific">Pisolithus tinctorius Marx 270</name>
    <dbReference type="NCBI Taxonomy" id="870435"/>
    <lineage>
        <taxon>Eukaryota</taxon>
        <taxon>Fungi</taxon>
        <taxon>Dikarya</taxon>
        <taxon>Basidiomycota</taxon>
        <taxon>Agaricomycotina</taxon>
        <taxon>Agaricomycetes</taxon>
        <taxon>Agaricomycetidae</taxon>
        <taxon>Boletales</taxon>
        <taxon>Sclerodermatineae</taxon>
        <taxon>Pisolithaceae</taxon>
        <taxon>Pisolithus</taxon>
    </lineage>
</organism>
<keyword evidence="2" id="KW-1185">Reference proteome</keyword>
<evidence type="ECO:0008006" key="3">
    <source>
        <dbReference type="Google" id="ProtNLM"/>
    </source>
</evidence>
<name>A0A0C3P293_PISTI</name>
<dbReference type="EMBL" id="KN831961">
    <property type="protein sequence ID" value="KIO07160.1"/>
    <property type="molecule type" value="Genomic_DNA"/>
</dbReference>
<accession>A0A0C3P293</accession>
<dbReference type="AlphaFoldDB" id="A0A0C3P293"/>
<dbReference type="HOGENOM" id="CLU_004552_8_1_1"/>
<reference evidence="2" key="2">
    <citation type="submission" date="2015-01" db="EMBL/GenBank/DDBJ databases">
        <title>Evolutionary Origins and Diversification of the Mycorrhizal Mutualists.</title>
        <authorList>
            <consortium name="DOE Joint Genome Institute"/>
            <consortium name="Mycorrhizal Genomics Consortium"/>
            <person name="Kohler A."/>
            <person name="Kuo A."/>
            <person name="Nagy L.G."/>
            <person name="Floudas D."/>
            <person name="Copeland A."/>
            <person name="Barry K.W."/>
            <person name="Cichocki N."/>
            <person name="Veneault-Fourrey C."/>
            <person name="LaButti K."/>
            <person name="Lindquist E.A."/>
            <person name="Lipzen A."/>
            <person name="Lundell T."/>
            <person name="Morin E."/>
            <person name="Murat C."/>
            <person name="Riley R."/>
            <person name="Ohm R."/>
            <person name="Sun H."/>
            <person name="Tunlid A."/>
            <person name="Henrissat B."/>
            <person name="Grigoriev I.V."/>
            <person name="Hibbett D.S."/>
            <person name="Martin F."/>
        </authorList>
    </citation>
    <scope>NUCLEOTIDE SEQUENCE [LARGE SCALE GENOMIC DNA]</scope>
    <source>
        <strain evidence="2">Marx 270</strain>
    </source>
</reference>
<gene>
    <name evidence="1" type="ORF">M404DRAFT_137343</name>
</gene>